<reference evidence="1 2" key="1">
    <citation type="submission" date="2011-01" db="EMBL/GenBank/DDBJ databases">
        <title>Complete sequence of Pseudoxanthomonas suwonensis 11-1.</title>
        <authorList>
            <consortium name="US DOE Joint Genome Institute"/>
            <person name="Lucas S."/>
            <person name="Copeland A."/>
            <person name="Lapidus A."/>
            <person name="Cheng J.-F."/>
            <person name="Goodwin L."/>
            <person name="Pitluck S."/>
            <person name="Teshima H."/>
            <person name="Detter J.C."/>
            <person name="Han C."/>
            <person name="Tapia R."/>
            <person name="Land M."/>
            <person name="Hauser L."/>
            <person name="Kyrpides N."/>
            <person name="Ivanova N."/>
            <person name="Ovchinnikova G."/>
            <person name="Siebers A.K."/>
            <person name="Allgaier M."/>
            <person name="Thelen M.P."/>
            <person name="Hugenholtz P."/>
            <person name="Gladden J."/>
            <person name="Woyke T."/>
        </authorList>
    </citation>
    <scope>NUCLEOTIDE SEQUENCE [LARGE SCALE GENOMIC DNA]</scope>
    <source>
        <strain evidence="2">11-1</strain>
    </source>
</reference>
<dbReference type="HOGENOM" id="CLU_074824_0_0_6"/>
<dbReference type="InterPro" id="IPR010836">
    <property type="entry name" value="SapC"/>
</dbReference>
<dbReference type="EMBL" id="CP002446">
    <property type="protein sequence ID" value="ADV26464.1"/>
    <property type="molecule type" value="Genomic_DNA"/>
</dbReference>
<proteinExistence type="predicted"/>
<dbReference type="Proteomes" id="UP000008632">
    <property type="component" value="Chromosome"/>
</dbReference>
<dbReference type="KEGG" id="psu:Psesu_0606"/>
<gene>
    <name evidence="1" type="ordered locus">Psesu_0606</name>
</gene>
<dbReference type="RefSeq" id="WP_013534294.1">
    <property type="nucleotide sequence ID" value="NC_014924.1"/>
</dbReference>
<organism evidence="1 2">
    <name type="scientific">Pseudoxanthomonas suwonensis (strain 11-1)</name>
    <dbReference type="NCBI Taxonomy" id="743721"/>
    <lineage>
        <taxon>Bacteria</taxon>
        <taxon>Pseudomonadati</taxon>
        <taxon>Pseudomonadota</taxon>
        <taxon>Gammaproteobacteria</taxon>
        <taxon>Lysobacterales</taxon>
        <taxon>Lysobacteraceae</taxon>
        <taxon>Pseudoxanthomonas</taxon>
    </lineage>
</organism>
<dbReference type="AlphaFoldDB" id="E6WQL5"/>
<sequence length="248" mass="27832">MARYELLNNLSHGHLRVSSRFGDDYGDGVGMVEAFPTEFAEMQREYPIFLRKDPDGSWHAVALLGFGPSENLYVRDGAWHANYLPAVIARGPFLIGFQEQMVDGQLRNEPVIHVDLDHPRLRDGHGHPVFAPQGGNSPYLEKVLRVLRGIHAGVEGARRMYPDLDRLGLIQPVALDVKFDDAHQVNLTGLYSIDRDRLAALDSDQVYSLHTAGWLEGIYLLLSSLHNVPRLIAEKQRRLHEEAEGKAA</sequence>
<keyword evidence="2" id="KW-1185">Reference proteome</keyword>
<dbReference type="STRING" id="743721.Psesu_0606"/>
<evidence type="ECO:0000313" key="2">
    <source>
        <dbReference type="Proteomes" id="UP000008632"/>
    </source>
</evidence>
<dbReference type="Pfam" id="PF07277">
    <property type="entry name" value="SapC"/>
    <property type="match status" value="1"/>
</dbReference>
<protein>
    <submittedName>
        <fullName evidence="1">SapC family protein</fullName>
    </submittedName>
</protein>
<name>E6WQL5_PSEUU</name>
<dbReference type="OrthoDB" id="8888710at2"/>
<accession>E6WQL5</accession>
<evidence type="ECO:0000313" key="1">
    <source>
        <dbReference type="EMBL" id="ADV26464.1"/>
    </source>
</evidence>
<dbReference type="eggNOG" id="COG1262">
    <property type="taxonomic scope" value="Bacteria"/>
</dbReference>